<dbReference type="EMBL" id="JACHVC010000013">
    <property type="protein sequence ID" value="MBC2607531.1"/>
    <property type="molecule type" value="Genomic_DNA"/>
</dbReference>
<protein>
    <submittedName>
        <fullName evidence="2">Glycoside hydrolase family 44 protein</fullName>
    </submittedName>
</protein>
<organism evidence="2 3">
    <name type="scientific">Pelagicoccus albus</name>
    <dbReference type="NCBI Taxonomy" id="415222"/>
    <lineage>
        <taxon>Bacteria</taxon>
        <taxon>Pseudomonadati</taxon>
        <taxon>Verrucomicrobiota</taxon>
        <taxon>Opitutia</taxon>
        <taxon>Puniceicoccales</taxon>
        <taxon>Pelagicoccaceae</taxon>
        <taxon>Pelagicoccus</taxon>
    </lineage>
</organism>
<dbReference type="InterPro" id="IPR013780">
    <property type="entry name" value="Glyco_hydro_b"/>
</dbReference>
<feature type="domain" description="Glycoside hydrolase family 44 catalytic" evidence="1">
    <location>
        <begin position="79"/>
        <end position="303"/>
    </location>
</feature>
<evidence type="ECO:0000313" key="3">
    <source>
        <dbReference type="Proteomes" id="UP000526501"/>
    </source>
</evidence>
<dbReference type="Gene3D" id="3.20.20.80">
    <property type="entry name" value="Glycosidases"/>
    <property type="match status" value="1"/>
</dbReference>
<dbReference type="RefSeq" id="WP_185661411.1">
    <property type="nucleotide sequence ID" value="NZ_JACHVC010000013.1"/>
</dbReference>
<reference evidence="2 3" key="1">
    <citation type="submission" date="2020-07" db="EMBL/GenBank/DDBJ databases">
        <authorList>
            <person name="Feng X."/>
        </authorList>
    </citation>
    <scope>NUCLEOTIDE SEQUENCE [LARGE SCALE GENOMIC DNA]</scope>
    <source>
        <strain evidence="2 3">JCM23202</strain>
    </source>
</reference>
<dbReference type="InterPro" id="IPR017853">
    <property type="entry name" value="GH"/>
</dbReference>
<keyword evidence="2" id="KW-0378">Hydrolase</keyword>
<name>A0A7X1B8I4_9BACT</name>
<sequence>MSNVGSAWAALAAAVFLVASTQGEVTFRLQLTEVPQEISPLVYGVNDWNRGEAGESLNYTLERLGGNRMTGYNWENNYSNAGSDYFHHSDWHLVNSESEENKSKPGWAVSMSVDHAQDAGRPSLVTLQLAGYVAADGNGTVSEADTAPSDRWAEVRLRKEGEYTLTPDTTDGVVYMDEQVNFLIQTYGLSSEGGVFAYSLDNEPALWAHTHSRIHPDAPTVAEIVRVGADCAAMVKDLDAEALIFGPALFGWGSFVDFSAPDWSSYSGEYDWFVSAYLGEMKKQSDAAERRLLDVLDIHFYPEVSVVTGTDEEGADVYTRITDSTSDDEALTQARLQAPRSLWDSNYVEESWITTWSTGGEAVQLLPRVFESIETHYPDTELSISEYDYGGHQNYSGGLAQADVLGIYGRDGVYAACYWGEIEGYVIPAFQLYRNYDGQGSSFGELSVPVENPDAANFSCYASVDVTDQTFHVVAINKTDAAQSTTLDLSQTGLVFDKMDTYGFSEASGPELVAQGSQEGRFEGSVSLDLPARSAMHFVFHSPEQTEDLLEILGSEADGTLRARYRPSVGAIRSLQTSQDLQHWTDEISVIPGDGLVRELELKPEGTSGFWRITESD</sequence>
<dbReference type="SUPFAM" id="SSF51445">
    <property type="entry name" value="(Trans)glycosidases"/>
    <property type="match status" value="1"/>
</dbReference>
<keyword evidence="3" id="KW-1185">Reference proteome</keyword>
<dbReference type="Gene3D" id="2.60.40.1180">
    <property type="entry name" value="Golgi alpha-mannosidase II"/>
    <property type="match status" value="1"/>
</dbReference>
<dbReference type="InterPro" id="IPR024745">
    <property type="entry name" value="GH44_cat"/>
</dbReference>
<proteinExistence type="predicted"/>
<dbReference type="Proteomes" id="UP000526501">
    <property type="component" value="Unassembled WGS sequence"/>
</dbReference>
<dbReference type="AlphaFoldDB" id="A0A7X1B8I4"/>
<comment type="caution">
    <text evidence="2">The sequence shown here is derived from an EMBL/GenBank/DDBJ whole genome shotgun (WGS) entry which is preliminary data.</text>
</comment>
<accession>A0A7X1B8I4</accession>
<dbReference type="Pfam" id="PF12891">
    <property type="entry name" value="Glyco_hydro_44"/>
    <property type="match status" value="1"/>
</dbReference>
<evidence type="ECO:0000259" key="1">
    <source>
        <dbReference type="Pfam" id="PF12891"/>
    </source>
</evidence>
<dbReference type="GO" id="GO:0016787">
    <property type="term" value="F:hydrolase activity"/>
    <property type="evidence" value="ECO:0007669"/>
    <property type="project" value="UniProtKB-KW"/>
</dbReference>
<evidence type="ECO:0000313" key="2">
    <source>
        <dbReference type="EMBL" id="MBC2607531.1"/>
    </source>
</evidence>
<gene>
    <name evidence="2" type="ORF">H5P27_15875</name>
</gene>